<feature type="transmembrane region" description="Helical" evidence="1">
    <location>
        <begin position="71"/>
        <end position="93"/>
    </location>
</feature>
<comment type="caution">
    <text evidence="2">The sequence shown here is derived from an EMBL/GenBank/DDBJ whole genome shotgun (WGS) entry which is preliminary data.</text>
</comment>
<evidence type="ECO:0000313" key="3">
    <source>
        <dbReference type="Proteomes" id="UP001295684"/>
    </source>
</evidence>
<feature type="transmembrane region" description="Helical" evidence="1">
    <location>
        <begin position="160"/>
        <end position="180"/>
    </location>
</feature>
<name>A0AAD1XDF4_EUPCR</name>
<organism evidence="2 3">
    <name type="scientific">Euplotes crassus</name>
    <dbReference type="NCBI Taxonomy" id="5936"/>
    <lineage>
        <taxon>Eukaryota</taxon>
        <taxon>Sar</taxon>
        <taxon>Alveolata</taxon>
        <taxon>Ciliophora</taxon>
        <taxon>Intramacronucleata</taxon>
        <taxon>Spirotrichea</taxon>
        <taxon>Hypotrichia</taxon>
        <taxon>Euplotida</taxon>
        <taxon>Euplotidae</taxon>
        <taxon>Moneuplotes</taxon>
    </lineage>
</organism>
<feature type="transmembrane region" description="Helical" evidence="1">
    <location>
        <begin position="135"/>
        <end position="153"/>
    </location>
</feature>
<keyword evidence="1" id="KW-1133">Transmembrane helix</keyword>
<gene>
    <name evidence="2" type="ORF">ECRASSUSDP1_LOCUS8218</name>
</gene>
<dbReference type="AlphaFoldDB" id="A0AAD1XDF4"/>
<feature type="transmembrane region" description="Helical" evidence="1">
    <location>
        <begin position="15"/>
        <end position="34"/>
    </location>
</feature>
<reference evidence="2" key="1">
    <citation type="submission" date="2023-07" db="EMBL/GenBank/DDBJ databases">
        <authorList>
            <consortium name="AG Swart"/>
            <person name="Singh M."/>
            <person name="Singh A."/>
            <person name="Seah K."/>
            <person name="Emmerich C."/>
        </authorList>
    </citation>
    <scope>NUCLEOTIDE SEQUENCE</scope>
    <source>
        <strain evidence="2">DP1</strain>
    </source>
</reference>
<keyword evidence="1" id="KW-0472">Membrane</keyword>
<proteinExistence type="predicted"/>
<dbReference type="Proteomes" id="UP001295684">
    <property type="component" value="Unassembled WGS sequence"/>
</dbReference>
<protein>
    <submittedName>
        <fullName evidence="2">Uncharacterized protein</fullName>
    </submittedName>
</protein>
<feature type="transmembrane region" description="Helical" evidence="1">
    <location>
        <begin position="240"/>
        <end position="259"/>
    </location>
</feature>
<sequence length="272" mass="30890">MAGKFNNEFGTKKSLAFFVRHIWVMAVLLILSLISKQFRMPNKKETHFICLAGVLNLFLNLQLFAKNTTLFTIPYLILWIPVFPSFILIALILLKLDKWSIRKAIGATFLLLSCGGCVIYSNITSERSFYMDSFMIAQILVPPVGALSLKLAIIKRNVGIFNLGFWVSLVAFICALLNYILIHHWNAMSPFFSICHQLKFFDIAMIFFARIIIDVFNTACFAPDPSQGIYLASKKQLMKAAVFVTLDAVFLVIFNALALKYSGWIYGYILRP</sequence>
<keyword evidence="3" id="KW-1185">Reference proteome</keyword>
<dbReference type="EMBL" id="CAMPGE010008028">
    <property type="protein sequence ID" value="CAI2366942.1"/>
    <property type="molecule type" value="Genomic_DNA"/>
</dbReference>
<evidence type="ECO:0000256" key="1">
    <source>
        <dbReference type="SAM" id="Phobius"/>
    </source>
</evidence>
<evidence type="ECO:0000313" key="2">
    <source>
        <dbReference type="EMBL" id="CAI2366942.1"/>
    </source>
</evidence>
<feature type="transmembrane region" description="Helical" evidence="1">
    <location>
        <begin position="105"/>
        <end position="123"/>
    </location>
</feature>
<accession>A0AAD1XDF4</accession>
<feature type="transmembrane region" description="Helical" evidence="1">
    <location>
        <begin position="46"/>
        <end position="65"/>
    </location>
</feature>
<keyword evidence="1" id="KW-0812">Transmembrane</keyword>